<dbReference type="AlphaFoldDB" id="A0A5C8UJP7"/>
<dbReference type="GO" id="GO:0019693">
    <property type="term" value="P:ribose phosphate metabolic process"/>
    <property type="evidence" value="ECO:0007669"/>
    <property type="project" value="TreeGrafter"/>
</dbReference>
<comment type="caution">
    <text evidence="3">The sequence shown here is derived from an EMBL/GenBank/DDBJ whole genome shotgun (WGS) entry which is preliminary data.</text>
</comment>
<dbReference type="RefSeq" id="WP_147785219.1">
    <property type="nucleotide sequence ID" value="NZ_VRMG01000018.1"/>
</dbReference>
<dbReference type="PROSITE" id="PS51462">
    <property type="entry name" value="NUDIX"/>
    <property type="match status" value="1"/>
</dbReference>
<organism evidence="3 4">
    <name type="scientific">Lacisediminihabitans profunda</name>
    <dbReference type="NCBI Taxonomy" id="2594790"/>
    <lineage>
        <taxon>Bacteria</taxon>
        <taxon>Bacillati</taxon>
        <taxon>Actinomycetota</taxon>
        <taxon>Actinomycetes</taxon>
        <taxon>Micrococcales</taxon>
        <taxon>Microbacteriaceae</taxon>
        <taxon>Lacisediminihabitans</taxon>
    </lineage>
</organism>
<evidence type="ECO:0000256" key="1">
    <source>
        <dbReference type="ARBA" id="ARBA00022801"/>
    </source>
</evidence>
<proteinExistence type="predicted"/>
<dbReference type="InterPro" id="IPR015797">
    <property type="entry name" value="NUDIX_hydrolase-like_dom_sf"/>
</dbReference>
<protein>
    <submittedName>
        <fullName evidence="3">NUDIX domain-containing protein</fullName>
    </submittedName>
</protein>
<gene>
    <name evidence="3" type="ORF">FVP33_18715</name>
</gene>
<feature type="domain" description="Nudix hydrolase" evidence="2">
    <location>
        <begin position="46"/>
        <end position="178"/>
    </location>
</feature>
<dbReference type="Proteomes" id="UP000321379">
    <property type="component" value="Unassembled WGS sequence"/>
</dbReference>
<keyword evidence="1" id="KW-0378">Hydrolase</keyword>
<dbReference type="Pfam" id="PF00293">
    <property type="entry name" value="NUDIX"/>
    <property type="match status" value="1"/>
</dbReference>
<dbReference type="GO" id="GO:0005829">
    <property type="term" value="C:cytosol"/>
    <property type="evidence" value="ECO:0007669"/>
    <property type="project" value="TreeGrafter"/>
</dbReference>
<evidence type="ECO:0000313" key="4">
    <source>
        <dbReference type="Proteomes" id="UP000321379"/>
    </source>
</evidence>
<accession>A0A5C8UJP7</accession>
<dbReference type="SUPFAM" id="SSF55811">
    <property type="entry name" value="Nudix"/>
    <property type="match status" value="1"/>
</dbReference>
<reference evidence="3 4" key="1">
    <citation type="submission" date="2019-08" db="EMBL/GenBank/DDBJ databases">
        <title>Bacterial whole genome sequence for Glaciihabitans sp. CHu50b-6-2.</title>
        <authorList>
            <person name="Jin L."/>
        </authorList>
    </citation>
    <scope>NUCLEOTIDE SEQUENCE [LARGE SCALE GENOMIC DNA]</scope>
    <source>
        <strain evidence="3 4">CHu50b-6-2</strain>
    </source>
</reference>
<name>A0A5C8UJP7_9MICO</name>
<dbReference type="InterPro" id="IPR000086">
    <property type="entry name" value="NUDIX_hydrolase_dom"/>
</dbReference>
<sequence>MNGELADEPYPVAITSSEVVFEGRVWNVRHETFAYGDSIIARDYIDHTGAVAVLALDERGRVLLIKQYRHPIGARDWEIPAGLLDLDGESPVRAAQRELAEEVDLVAERWDLLCDFATSPGGSNEAIRVYLARGVSDAPHAFEREEEEADLEKRWVDLEEVVDAVLNRRVANSILSFAVLAAHAARERGWSTLGDAESPWPRHPKFSPGD</sequence>
<dbReference type="PANTHER" id="PTHR11839:SF31">
    <property type="entry name" value="ADP-RIBOSE PYROPHOSPHATASE"/>
    <property type="match status" value="1"/>
</dbReference>
<dbReference type="GO" id="GO:0006753">
    <property type="term" value="P:nucleoside phosphate metabolic process"/>
    <property type="evidence" value="ECO:0007669"/>
    <property type="project" value="TreeGrafter"/>
</dbReference>
<dbReference type="CDD" id="cd24158">
    <property type="entry name" value="NUDIX_ADPRase_Rv1700"/>
    <property type="match status" value="1"/>
</dbReference>
<dbReference type="GO" id="GO:0016787">
    <property type="term" value="F:hydrolase activity"/>
    <property type="evidence" value="ECO:0007669"/>
    <property type="project" value="UniProtKB-KW"/>
</dbReference>
<evidence type="ECO:0000313" key="3">
    <source>
        <dbReference type="EMBL" id="TXN27954.1"/>
    </source>
</evidence>
<dbReference type="Gene3D" id="3.90.79.10">
    <property type="entry name" value="Nucleoside Triphosphate Pyrophosphohydrolase"/>
    <property type="match status" value="1"/>
</dbReference>
<evidence type="ECO:0000259" key="2">
    <source>
        <dbReference type="PROSITE" id="PS51462"/>
    </source>
</evidence>
<keyword evidence="4" id="KW-1185">Reference proteome</keyword>
<dbReference type="PANTHER" id="PTHR11839">
    <property type="entry name" value="UDP/ADP-SUGAR PYROPHOSPHATASE"/>
    <property type="match status" value="1"/>
</dbReference>
<dbReference type="EMBL" id="VRMG01000018">
    <property type="protein sequence ID" value="TXN27954.1"/>
    <property type="molecule type" value="Genomic_DNA"/>
</dbReference>